<dbReference type="RefSeq" id="WP_117142271.1">
    <property type="nucleotide sequence ID" value="NZ_CAKXKJ010000015.1"/>
</dbReference>
<dbReference type="CDD" id="cd01557">
    <property type="entry name" value="BCAT_beta_family"/>
    <property type="match status" value="1"/>
</dbReference>
<dbReference type="EC" id="2.6.1.42" evidence="17"/>
<comment type="pathway">
    <text evidence="2 18">Amino-acid biosynthesis; L-isoleucine biosynthesis; L-isoleucine from 2-oxobutanoate: step 4/4.</text>
</comment>
<keyword evidence="7 17" id="KW-0028">Amino-acid biosynthesis</keyword>
<dbReference type="UniPathway" id="UPA00048">
    <property type="reaction ID" value="UER00073"/>
</dbReference>
<dbReference type="PANTHER" id="PTHR11825:SF44">
    <property type="entry name" value="BRANCHED-CHAIN-AMINO-ACID AMINOTRANSFERASE"/>
    <property type="match status" value="1"/>
</dbReference>
<dbReference type="GO" id="GO:0009099">
    <property type="term" value="P:L-valine biosynthetic process"/>
    <property type="evidence" value="ECO:0007669"/>
    <property type="project" value="UniProtKB-UniPathway"/>
</dbReference>
<evidence type="ECO:0000256" key="5">
    <source>
        <dbReference type="ARBA" id="ARBA00009320"/>
    </source>
</evidence>
<evidence type="ECO:0000256" key="12">
    <source>
        <dbReference type="ARBA" id="ARBA00048798"/>
    </source>
</evidence>
<dbReference type="EMBL" id="QQRQ01000009">
    <property type="protein sequence ID" value="RFT06548.1"/>
    <property type="molecule type" value="Genomic_DNA"/>
</dbReference>
<dbReference type="Gene3D" id="3.20.10.10">
    <property type="entry name" value="D-amino Acid Aminotransferase, subunit A, domain 2"/>
    <property type="match status" value="1"/>
</dbReference>
<keyword evidence="6 17" id="KW-0032">Aminotransferase</keyword>
<evidence type="ECO:0000256" key="9">
    <source>
        <dbReference type="ARBA" id="ARBA00022898"/>
    </source>
</evidence>
<dbReference type="GO" id="GO:0052656">
    <property type="term" value="F:L-isoleucine-2-oxoglutarate transaminase activity"/>
    <property type="evidence" value="ECO:0007669"/>
    <property type="project" value="RHEA"/>
</dbReference>
<dbReference type="GeneID" id="97995490"/>
<evidence type="ECO:0000256" key="16">
    <source>
        <dbReference type="RuleBase" id="RU004516"/>
    </source>
</evidence>
<dbReference type="InterPro" id="IPR043131">
    <property type="entry name" value="BCAT-like_N"/>
</dbReference>
<accession>A0A3E2B3C9</accession>
<gene>
    <name evidence="19" type="ORF">DV520_07080</name>
</gene>
<comment type="caution">
    <text evidence="19">The sequence shown here is derived from an EMBL/GenBank/DDBJ whole genome shotgun (WGS) entry which is preliminary data.</text>
</comment>
<dbReference type="GO" id="GO:0052654">
    <property type="term" value="F:L-leucine-2-oxoglutarate transaminase activity"/>
    <property type="evidence" value="ECO:0007669"/>
    <property type="project" value="RHEA"/>
</dbReference>
<dbReference type="Pfam" id="PF01063">
    <property type="entry name" value="Aminotran_4"/>
    <property type="match status" value="1"/>
</dbReference>
<dbReference type="GO" id="GO:0052655">
    <property type="term" value="F:L-valine-2-oxoglutarate transaminase activity"/>
    <property type="evidence" value="ECO:0007669"/>
    <property type="project" value="RHEA"/>
</dbReference>
<feature type="modified residue" description="N6-(pyridoxal phosphate)lysine" evidence="14">
    <location>
        <position position="194"/>
    </location>
</feature>
<evidence type="ECO:0000256" key="15">
    <source>
        <dbReference type="RuleBase" id="RU004106"/>
    </source>
</evidence>
<sequence length="354" mass="39405">MLDIKITKTTAPKEKPKGNLGFGRIFTDHMFVMDYTQGVGWHDPRIVPYQDLTLSPAAMVFHYGQEMFEGLKAYKGDDGANYLFRPDMNAKRTNDTNDRLCIPRVPEEDYVQAVKAIVSVDQDWIPTAPGTSLYIRPFIIATEPFLGVDVSQTFQFIIILSPSGAYYESGLEPVGIWIEDDYVRAVRGGMGFAKTGGNYAASLAAQVKAHDDGYSQVLWLDGVERKYIEEVGAMNIFFKIDGKVVTPMLNGSILPGITRNSVLQLCRDWGLPTEERKISVEELIQAQKEGKLEEVFGTGTAAVISPVGKLRYKDDVMVIGNGEIGPLSQKLYDTVTGIQLGRLEDKFGWRVRVD</sequence>
<dbReference type="GO" id="GO:0009097">
    <property type="term" value="P:isoleucine biosynthetic process"/>
    <property type="evidence" value="ECO:0007669"/>
    <property type="project" value="UniProtKB-UniPathway"/>
</dbReference>
<evidence type="ECO:0000256" key="7">
    <source>
        <dbReference type="ARBA" id="ARBA00022605"/>
    </source>
</evidence>
<keyword evidence="8 17" id="KW-0808">Transferase</keyword>
<evidence type="ECO:0000256" key="1">
    <source>
        <dbReference type="ARBA" id="ARBA00001933"/>
    </source>
</evidence>
<dbReference type="GO" id="GO:0009098">
    <property type="term" value="P:L-leucine biosynthetic process"/>
    <property type="evidence" value="ECO:0007669"/>
    <property type="project" value="UniProtKB-UniPathway"/>
</dbReference>
<comment type="catalytic activity">
    <reaction evidence="11 17">
        <text>L-valine + 2-oxoglutarate = 3-methyl-2-oxobutanoate + L-glutamate</text>
        <dbReference type="Rhea" id="RHEA:24813"/>
        <dbReference type="ChEBI" id="CHEBI:11851"/>
        <dbReference type="ChEBI" id="CHEBI:16810"/>
        <dbReference type="ChEBI" id="CHEBI:29985"/>
        <dbReference type="ChEBI" id="CHEBI:57762"/>
        <dbReference type="EC" id="2.6.1.42"/>
    </reaction>
</comment>
<keyword evidence="20" id="KW-1185">Reference proteome</keyword>
<comment type="catalytic activity">
    <reaction evidence="12 17">
        <text>L-isoleucine + 2-oxoglutarate = (S)-3-methyl-2-oxopentanoate + L-glutamate</text>
        <dbReference type="Rhea" id="RHEA:24801"/>
        <dbReference type="ChEBI" id="CHEBI:16810"/>
        <dbReference type="ChEBI" id="CHEBI:29985"/>
        <dbReference type="ChEBI" id="CHEBI:35146"/>
        <dbReference type="ChEBI" id="CHEBI:58045"/>
        <dbReference type="EC" id="2.6.1.42"/>
    </reaction>
</comment>
<proteinExistence type="inferred from homology"/>
<evidence type="ECO:0000256" key="18">
    <source>
        <dbReference type="RuleBase" id="RU004519"/>
    </source>
</evidence>
<comment type="cofactor">
    <cofactor evidence="1 16">
        <name>pyridoxal 5'-phosphate</name>
        <dbReference type="ChEBI" id="CHEBI:597326"/>
    </cofactor>
</comment>
<dbReference type="InterPro" id="IPR018300">
    <property type="entry name" value="Aminotrans_IV_CS"/>
</dbReference>
<evidence type="ECO:0000256" key="4">
    <source>
        <dbReference type="ARBA" id="ARBA00005072"/>
    </source>
</evidence>
<dbReference type="SUPFAM" id="SSF56752">
    <property type="entry name" value="D-aminoacid aminotransferase-like PLP-dependent enzymes"/>
    <property type="match status" value="1"/>
</dbReference>
<reference evidence="19 20" key="1">
    <citation type="submission" date="2018-07" db="EMBL/GenBank/DDBJ databases">
        <title>GABA Modulating Bacteria of the Human Gut Microbiota.</title>
        <authorList>
            <person name="Strandwitz P."/>
            <person name="Kim K.H."/>
            <person name="Terekhova D."/>
            <person name="Liu J.K."/>
            <person name="Sharma A."/>
            <person name="Levering J."/>
            <person name="Mcdonald D."/>
            <person name="Dietrich D."/>
            <person name="Ramadhar T.R."/>
            <person name="Lekbua A."/>
            <person name="Mroue N."/>
            <person name="Liston C."/>
            <person name="Stewart E.J."/>
            <person name="Dubin M.J."/>
            <person name="Zengler K."/>
            <person name="Knight R."/>
            <person name="Gilbert J.A."/>
            <person name="Clardy J."/>
            <person name="Lewis K."/>
        </authorList>
    </citation>
    <scope>NUCLEOTIDE SEQUENCE [LARGE SCALE GENOMIC DNA]</scope>
    <source>
        <strain evidence="19 20">KLE1738</strain>
    </source>
</reference>
<evidence type="ECO:0000256" key="6">
    <source>
        <dbReference type="ARBA" id="ARBA00022576"/>
    </source>
</evidence>
<dbReference type="UniPathway" id="UPA00047">
    <property type="reaction ID" value="UER00058"/>
</dbReference>
<evidence type="ECO:0000313" key="20">
    <source>
        <dbReference type="Proteomes" id="UP000260649"/>
    </source>
</evidence>
<dbReference type="PANTHER" id="PTHR11825">
    <property type="entry name" value="SUBGROUP IIII AMINOTRANSFERASE"/>
    <property type="match status" value="1"/>
</dbReference>
<protein>
    <recommendedName>
        <fullName evidence="17">Branched-chain-amino-acid aminotransferase</fullName>
        <ecNumber evidence="17">2.6.1.42</ecNumber>
    </recommendedName>
</protein>
<evidence type="ECO:0000256" key="8">
    <source>
        <dbReference type="ARBA" id="ARBA00022679"/>
    </source>
</evidence>
<evidence type="ECO:0000256" key="11">
    <source>
        <dbReference type="ARBA" id="ARBA00048212"/>
    </source>
</evidence>
<dbReference type="PROSITE" id="PS00770">
    <property type="entry name" value="AA_TRANSFER_CLASS_4"/>
    <property type="match status" value="1"/>
</dbReference>
<evidence type="ECO:0000256" key="13">
    <source>
        <dbReference type="ARBA" id="ARBA00049229"/>
    </source>
</evidence>
<evidence type="ECO:0000256" key="2">
    <source>
        <dbReference type="ARBA" id="ARBA00004824"/>
    </source>
</evidence>
<evidence type="ECO:0000313" key="19">
    <source>
        <dbReference type="EMBL" id="RFT06548.1"/>
    </source>
</evidence>
<comment type="pathway">
    <text evidence="3 18">Amino-acid biosynthesis; L-valine biosynthesis; L-valine from pyruvate: step 4/4.</text>
</comment>
<evidence type="ECO:0000256" key="17">
    <source>
        <dbReference type="RuleBase" id="RU004517"/>
    </source>
</evidence>
<dbReference type="InterPro" id="IPR033939">
    <property type="entry name" value="BCAT_family"/>
</dbReference>
<dbReference type="OrthoDB" id="9804984at2"/>
<organism evidence="19 20">
    <name type="scientific">Evtepia gabavorous</name>
    <dbReference type="NCBI Taxonomy" id="2211183"/>
    <lineage>
        <taxon>Bacteria</taxon>
        <taxon>Bacillati</taxon>
        <taxon>Bacillota</taxon>
        <taxon>Clostridia</taxon>
        <taxon>Eubacteriales</taxon>
        <taxon>Evtepia</taxon>
    </lineage>
</organism>
<keyword evidence="9 16" id="KW-0663">Pyridoxal phosphate</keyword>
<dbReference type="InterPro" id="IPR043132">
    <property type="entry name" value="BCAT-like_C"/>
</dbReference>
<dbReference type="InterPro" id="IPR005786">
    <property type="entry name" value="B_amino_transII"/>
</dbReference>
<comment type="similarity">
    <text evidence="5 15">Belongs to the class-IV pyridoxal-phosphate-dependent aminotransferase family.</text>
</comment>
<dbReference type="PIRSF" id="PIRSF006468">
    <property type="entry name" value="BCAT1"/>
    <property type="match status" value="1"/>
</dbReference>
<comment type="pathway">
    <text evidence="4 18">Amino-acid biosynthesis; L-leucine biosynthesis; L-leucine from 3-methyl-2-oxobutanoate: step 4/4.</text>
</comment>
<name>A0A3E2B3C9_9FIRM</name>
<dbReference type="UniPathway" id="UPA00049">
    <property type="reaction ID" value="UER00062"/>
</dbReference>
<dbReference type="InterPro" id="IPR001544">
    <property type="entry name" value="Aminotrans_IV"/>
</dbReference>
<dbReference type="Gene3D" id="3.30.470.10">
    <property type="match status" value="1"/>
</dbReference>
<evidence type="ECO:0000256" key="3">
    <source>
        <dbReference type="ARBA" id="ARBA00004931"/>
    </source>
</evidence>
<comment type="catalytic activity">
    <reaction evidence="13 17">
        <text>L-leucine + 2-oxoglutarate = 4-methyl-2-oxopentanoate + L-glutamate</text>
        <dbReference type="Rhea" id="RHEA:18321"/>
        <dbReference type="ChEBI" id="CHEBI:16810"/>
        <dbReference type="ChEBI" id="CHEBI:17865"/>
        <dbReference type="ChEBI" id="CHEBI:29985"/>
        <dbReference type="ChEBI" id="CHEBI:57427"/>
        <dbReference type="EC" id="2.6.1.42"/>
    </reaction>
</comment>
<dbReference type="InterPro" id="IPR036038">
    <property type="entry name" value="Aminotransferase-like"/>
</dbReference>
<dbReference type="NCBIfam" id="TIGR01123">
    <property type="entry name" value="ilvE_II"/>
    <property type="match status" value="1"/>
</dbReference>
<evidence type="ECO:0000256" key="10">
    <source>
        <dbReference type="ARBA" id="ARBA00023304"/>
    </source>
</evidence>
<dbReference type="Proteomes" id="UP000260649">
    <property type="component" value="Unassembled WGS sequence"/>
</dbReference>
<dbReference type="NCBIfam" id="NF009897">
    <property type="entry name" value="PRK13357.1"/>
    <property type="match status" value="1"/>
</dbReference>
<dbReference type="AlphaFoldDB" id="A0A3E2B3C9"/>
<keyword evidence="10 17" id="KW-0100">Branched-chain amino acid biosynthesis</keyword>
<evidence type="ECO:0000256" key="14">
    <source>
        <dbReference type="PIRSR" id="PIRSR006468-1"/>
    </source>
</evidence>